<dbReference type="AlphaFoldDB" id="A0AAN8ZJL5"/>
<feature type="non-terminal residue" evidence="3">
    <location>
        <position position="1"/>
    </location>
</feature>
<evidence type="ECO:0000313" key="3">
    <source>
        <dbReference type="EMBL" id="KAK6943814.1"/>
    </source>
</evidence>
<protein>
    <submittedName>
        <fullName evidence="3">Uncharacterized protein</fullName>
    </submittedName>
</protein>
<evidence type="ECO:0000256" key="2">
    <source>
        <dbReference type="SAM" id="Phobius"/>
    </source>
</evidence>
<organism evidence="3 4">
    <name type="scientific">Dillenia turbinata</name>
    <dbReference type="NCBI Taxonomy" id="194707"/>
    <lineage>
        <taxon>Eukaryota</taxon>
        <taxon>Viridiplantae</taxon>
        <taxon>Streptophyta</taxon>
        <taxon>Embryophyta</taxon>
        <taxon>Tracheophyta</taxon>
        <taxon>Spermatophyta</taxon>
        <taxon>Magnoliopsida</taxon>
        <taxon>eudicotyledons</taxon>
        <taxon>Gunneridae</taxon>
        <taxon>Pentapetalae</taxon>
        <taxon>Dilleniales</taxon>
        <taxon>Dilleniaceae</taxon>
        <taxon>Dillenia</taxon>
    </lineage>
</organism>
<evidence type="ECO:0000256" key="1">
    <source>
        <dbReference type="SAM" id="Coils"/>
    </source>
</evidence>
<sequence>RERERMGGGKPILVALALIMVLGVAVYVRLWSIDYTISSVDAETLRREFDLANKEAMDESAEWRYKYDQQVEIAAQCQNDLIEENINGMKWVLKIGCLLEIRLYVVKQSPKKVEDDATLNKRLGMLQKENMDLIKQLETLRKELEAEKLKCKSQ</sequence>
<accession>A0AAN8ZJL5</accession>
<name>A0AAN8ZJL5_9MAGN</name>
<reference evidence="3 4" key="1">
    <citation type="submission" date="2023-12" db="EMBL/GenBank/DDBJ databases">
        <title>A high-quality genome assembly for Dillenia turbinata (Dilleniales).</title>
        <authorList>
            <person name="Chanderbali A."/>
        </authorList>
    </citation>
    <scope>NUCLEOTIDE SEQUENCE [LARGE SCALE GENOMIC DNA]</scope>
    <source>
        <strain evidence="3">LSX21</strain>
        <tissue evidence="3">Leaf</tissue>
    </source>
</reference>
<dbReference type="EMBL" id="JBAMMX010000003">
    <property type="protein sequence ID" value="KAK6943814.1"/>
    <property type="molecule type" value="Genomic_DNA"/>
</dbReference>
<dbReference type="Proteomes" id="UP001370490">
    <property type="component" value="Unassembled WGS sequence"/>
</dbReference>
<keyword evidence="1" id="KW-0175">Coiled coil</keyword>
<keyword evidence="2" id="KW-0472">Membrane</keyword>
<proteinExistence type="predicted"/>
<feature type="coiled-coil region" evidence="1">
    <location>
        <begin position="123"/>
        <end position="154"/>
    </location>
</feature>
<keyword evidence="2" id="KW-0812">Transmembrane</keyword>
<keyword evidence="2" id="KW-1133">Transmembrane helix</keyword>
<keyword evidence="4" id="KW-1185">Reference proteome</keyword>
<comment type="caution">
    <text evidence="3">The sequence shown here is derived from an EMBL/GenBank/DDBJ whole genome shotgun (WGS) entry which is preliminary data.</text>
</comment>
<feature type="transmembrane region" description="Helical" evidence="2">
    <location>
        <begin position="12"/>
        <end position="31"/>
    </location>
</feature>
<evidence type="ECO:0000313" key="4">
    <source>
        <dbReference type="Proteomes" id="UP001370490"/>
    </source>
</evidence>
<dbReference type="PANTHER" id="PTHR37215">
    <property type="entry name" value="ACYL-COA-BINDING DOMAIN PROTEIN"/>
    <property type="match status" value="1"/>
</dbReference>
<dbReference type="PANTHER" id="PTHR37215:SF1">
    <property type="entry name" value="ACYL-COA-BINDING DOMAIN PROTEIN"/>
    <property type="match status" value="1"/>
</dbReference>
<gene>
    <name evidence="3" type="ORF">RJ641_024916</name>
</gene>